<dbReference type="GO" id="GO:0016324">
    <property type="term" value="C:apical plasma membrane"/>
    <property type="evidence" value="ECO:0007669"/>
    <property type="project" value="TreeGrafter"/>
</dbReference>
<dbReference type="Proteomes" id="UP000574691">
    <property type="component" value="Unassembled WGS sequence"/>
</dbReference>
<organism evidence="12 13">
    <name type="scientific">Burhinus bistriatus</name>
    <dbReference type="NCBI Taxonomy" id="240201"/>
    <lineage>
        <taxon>Eukaryota</taxon>
        <taxon>Metazoa</taxon>
        <taxon>Chordata</taxon>
        <taxon>Craniata</taxon>
        <taxon>Vertebrata</taxon>
        <taxon>Euteleostomi</taxon>
        <taxon>Archelosauria</taxon>
        <taxon>Archosauria</taxon>
        <taxon>Dinosauria</taxon>
        <taxon>Saurischia</taxon>
        <taxon>Theropoda</taxon>
        <taxon>Coelurosauria</taxon>
        <taxon>Aves</taxon>
        <taxon>Neognathae</taxon>
        <taxon>Neoaves</taxon>
        <taxon>Charadriiformes</taxon>
        <taxon>Burhinidae</taxon>
        <taxon>Burhinus</taxon>
    </lineage>
</organism>
<dbReference type="GO" id="GO:0015031">
    <property type="term" value="P:protein transport"/>
    <property type="evidence" value="ECO:0007669"/>
    <property type="project" value="UniProtKB-KW"/>
</dbReference>
<dbReference type="GO" id="GO:0006898">
    <property type="term" value="P:receptor-mediated endocytosis"/>
    <property type="evidence" value="ECO:0007669"/>
    <property type="project" value="TreeGrafter"/>
</dbReference>
<evidence type="ECO:0000256" key="1">
    <source>
        <dbReference type="ARBA" id="ARBA00004251"/>
    </source>
</evidence>
<proteinExistence type="predicted"/>
<comment type="caution">
    <text evidence="12">The sequence shown here is derived from an EMBL/GenBank/DDBJ whole genome shotgun (WGS) entry which is preliminary data.</text>
</comment>
<comment type="subcellular location">
    <subcellularLocation>
        <location evidence="1">Cell membrane</location>
        <topology evidence="1">Single-pass type I membrane protein</topology>
    </subcellularLocation>
</comment>
<evidence type="ECO:0000256" key="11">
    <source>
        <dbReference type="SAM" id="SignalP"/>
    </source>
</evidence>
<evidence type="ECO:0000256" key="8">
    <source>
        <dbReference type="ARBA" id="ARBA00022989"/>
    </source>
</evidence>
<evidence type="ECO:0000256" key="6">
    <source>
        <dbReference type="ARBA" id="ARBA00022729"/>
    </source>
</evidence>
<accession>A0A7K4T6P2</accession>
<evidence type="ECO:0000256" key="4">
    <source>
        <dbReference type="ARBA" id="ARBA00022475"/>
    </source>
</evidence>
<dbReference type="GO" id="GO:0030139">
    <property type="term" value="C:endocytic vesicle"/>
    <property type="evidence" value="ECO:0007669"/>
    <property type="project" value="TreeGrafter"/>
</dbReference>
<keyword evidence="6 11" id="KW-0732">Signal</keyword>
<feature type="non-terminal residue" evidence="12">
    <location>
        <position position="1"/>
    </location>
</feature>
<evidence type="ECO:0000256" key="2">
    <source>
        <dbReference type="ARBA" id="ARBA00021200"/>
    </source>
</evidence>
<dbReference type="EMBL" id="VYXH01007673">
    <property type="protein sequence ID" value="NWQ92862.1"/>
    <property type="molecule type" value="Genomic_DNA"/>
</dbReference>
<evidence type="ECO:0000256" key="9">
    <source>
        <dbReference type="ARBA" id="ARBA00023136"/>
    </source>
</evidence>
<dbReference type="Pfam" id="PF14828">
    <property type="entry name" value="Amnionless"/>
    <property type="match status" value="1"/>
</dbReference>
<sequence>MPPTNWVTLVSLLLPAAATAVYKQWIPNTNFETASNWDKGRVPCASNVVHFEKNKVISVFVRSPHALTDMYLPLNGEFVLASGAGFAAFDGSWDPGCDSGATVKFADAEHHAWFDPTLWQAVSPHRELELGGRIFSVDEERVPCRYDDVIFQPETSFRVNVDSSRRVIHLRSISLMGQELSSPEAWAEYLRGPSAPLHFHGNGTLQVTGTSCPDKSGCACGNAPDGHRICAALLGVSGRQCPALTCRSPLQPLGHCCEVCGATINLDFTPDFDLQKYRDRLVKALLSQPKYTGVQMAISKVHKAQTTLGVIPQSSTPLIQIVLIDDEAGAQTGTSAEQLATDIMEDIAQHGEALGISSGKMEVATGSTFSGQVGRHELSRITAGTVLGLLFGLLLLGGILFLYRKGKLR</sequence>
<feature type="non-terminal residue" evidence="12">
    <location>
        <position position="409"/>
    </location>
</feature>
<dbReference type="InterPro" id="IPR026112">
    <property type="entry name" value="AMN"/>
</dbReference>
<dbReference type="PANTHER" id="PTHR14995:SF2">
    <property type="entry name" value="PROTEIN AMNIONLESS"/>
    <property type="match status" value="1"/>
</dbReference>
<evidence type="ECO:0000313" key="13">
    <source>
        <dbReference type="Proteomes" id="UP000574691"/>
    </source>
</evidence>
<keyword evidence="3" id="KW-0813">Transport</keyword>
<dbReference type="PANTHER" id="PTHR14995">
    <property type="entry name" value="AMNIONLESS"/>
    <property type="match status" value="1"/>
</dbReference>
<gene>
    <name evidence="12" type="primary">Amn</name>
    <name evidence="12" type="ORF">BURBIS_R08205</name>
</gene>
<feature type="transmembrane region" description="Helical" evidence="10">
    <location>
        <begin position="381"/>
        <end position="403"/>
    </location>
</feature>
<keyword evidence="8 10" id="KW-1133">Transmembrane helix</keyword>
<keyword evidence="4" id="KW-1003">Cell membrane</keyword>
<evidence type="ECO:0000256" key="5">
    <source>
        <dbReference type="ARBA" id="ARBA00022692"/>
    </source>
</evidence>
<keyword evidence="9 10" id="KW-0472">Membrane</keyword>
<keyword evidence="5 10" id="KW-0812">Transmembrane</keyword>
<protein>
    <recommendedName>
        <fullName evidence="2">Protein amnionless</fullName>
    </recommendedName>
</protein>
<evidence type="ECO:0000256" key="3">
    <source>
        <dbReference type="ARBA" id="ARBA00022448"/>
    </source>
</evidence>
<evidence type="ECO:0000256" key="7">
    <source>
        <dbReference type="ARBA" id="ARBA00022927"/>
    </source>
</evidence>
<name>A0A7K4T6P2_9CHAR</name>
<keyword evidence="7" id="KW-0653">Protein transport</keyword>
<evidence type="ECO:0000313" key="12">
    <source>
        <dbReference type="EMBL" id="NWQ92862.1"/>
    </source>
</evidence>
<evidence type="ECO:0000256" key="10">
    <source>
        <dbReference type="SAM" id="Phobius"/>
    </source>
</evidence>
<dbReference type="AlphaFoldDB" id="A0A7K4T6P2"/>
<feature type="chain" id="PRO_5029835054" description="Protein amnionless" evidence="11">
    <location>
        <begin position="21"/>
        <end position="409"/>
    </location>
</feature>
<reference evidence="12 13" key="1">
    <citation type="submission" date="2019-09" db="EMBL/GenBank/DDBJ databases">
        <title>Bird 10,000 Genomes (B10K) Project - Family phase.</title>
        <authorList>
            <person name="Zhang G."/>
        </authorList>
    </citation>
    <scope>NUCLEOTIDE SEQUENCE [LARGE SCALE GENOMIC DNA]</scope>
    <source>
        <strain evidence="12">B10K-DU-001-64</strain>
        <tissue evidence="12">Muscle</tissue>
    </source>
</reference>
<feature type="signal peptide" evidence="11">
    <location>
        <begin position="1"/>
        <end position="20"/>
    </location>
</feature>
<keyword evidence="13" id="KW-1185">Reference proteome</keyword>